<evidence type="ECO:0000256" key="3">
    <source>
        <dbReference type="ARBA" id="ARBA00009490"/>
    </source>
</evidence>
<dbReference type="InterPro" id="IPR001343">
    <property type="entry name" value="Hemolysn_Ca-bd"/>
</dbReference>
<dbReference type="EMBL" id="JBHRTB010000002">
    <property type="protein sequence ID" value="MFC3141164.1"/>
    <property type="molecule type" value="Genomic_DNA"/>
</dbReference>
<proteinExistence type="inferred from homology"/>
<dbReference type="PROSITE" id="PS00330">
    <property type="entry name" value="HEMOLYSIN_CALCIUM"/>
    <property type="match status" value="3"/>
</dbReference>
<evidence type="ECO:0000313" key="8">
    <source>
        <dbReference type="Proteomes" id="UP001595632"/>
    </source>
</evidence>
<dbReference type="PANTHER" id="PTHR38340:SF1">
    <property type="entry name" value="S-LAYER PROTEIN"/>
    <property type="match status" value="1"/>
</dbReference>
<evidence type="ECO:0000256" key="2">
    <source>
        <dbReference type="ARBA" id="ARBA00004613"/>
    </source>
</evidence>
<dbReference type="InterPro" id="IPR006026">
    <property type="entry name" value="Peptidase_Metallo"/>
</dbReference>
<keyword evidence="8" id="KW-1185">Reference proteome</keyword>
<feature type="domain" description="Peptidase metallopeptidase" evidence="6">
    <location>
        <begin position="151"/>
        <end position="325"/>
    </location>
</feature>
<dbReference type="PRINTS" id="PR00313">
    <property type="entry name" value="CABNDNGRPT"/>
</dbReference>
<dbReference type="Pfam" id="PF08548">
    <property type="entry name" value="Peptidase_M10_C"/>
    <property type="match status" value="1"/>
</dbReference>
<dbReference type="Pfam" id="PF04151">
    <property type="entry name" value="PPC"/>
    <property type="match status" value="1"/>
</dbReference>
<comment type="subcellular location">
    <subcellularLocation>
        <location evidence="2">Secreted</location>
    </subcellularLocation>
</comment>
<gene>
    <name evidence="7" type="ORF">ACFOGP_00470</name>
</gene>
<sequence>MSSSPAPSGSYLTETSDALGGTGTGYALAPGAWFRGTLDSPTDSDWIAISVEAGQTYTVGLTGIGALDDGVDDTYLRLRDSGGTLVDENDDAGYPGFLFSNLTFTAAYTGTYYVDAQSWSDSPGGDYGVSFTEGTVASYDAEMAAGVLMRSDTSWSSDPGTPTTITWALRASGPATDASGNSVTFQTLSSAQAETVADVLAAYSAVADVTFTQVAPGGTSNDATMLFGAYTSTTDGAGAYAYYPGSTASGSAAGDVWLNNNSVSQSSLPSGGFGRFAILHEVGHAMGLSHPGDYNAGPGVTITYGEHARFAEDSQQYTVMSYFDEANTTDSFLSYADGLLLFDILALQQLYGANTDHETGDSVYGFNCTVGGIFDFSVNDDPVLCIWDGGGTDTVDLSGFAMNQALSLVSGVFSNVGGLVGNLSIAIGALIENAVGGTGSDVIQGNDAANEILGKFGEDTIDGGLGDDRIYGQRGHDEIAGGGGNDGLYGGYGSDTLLGGDGKDLLFGAIGDDLMQGGAGTDYIVGDVGNDTAFGGGGADTIYGNGGKDELSGGTGSDWIHGGSGTDVIAGDAGNDTLLGGSGADVITGGDGYDALSGGSGGDTLEGGGQADTLTGGSGADVFVFTAVSDSAIGAGEDVITDFETGIDLLDLQALASGMTLQIGGGLTGTGPSVRTAESGGDTMVFVDTDGDGGSDLRVTLQGTTGVTAGDFIL</sequence>
<evidence type="ECO:0000256" key="4">
    <source>
        <dbReference type="ARBA" id="ARBA00022525"/>
    </source>
</evidence>
<organism evidence="7 8">
    <name type="scientific">Psychromarinibacter halotolerans</name>
    <dbReference type="NCBI Taxonomy" id="1775175"/>
    <lineage>
        <taxon>Bacteria</taxon>
        <taxon>Pseudomonadati</taxon>
        <taxon>Pseudomonadota</taxon>
        <taxon>Alphaproteobacteria</taxon>
        <taxon>Rhodobacterales</taxon>
        <taxon>Paracoccaceae</taxon>
        <taxon>Psychromarinibacter</taxon>
    </lineage>
</organism>
<dbReference type="Gene3D" id="2.150.10.10">
    <property type="entry name" value="Serralysin-like metalloprotease, C-terminal"/>
    <property type="match status" value="3"/>
</dbReference>
<dbReference type="SMART" id="SM00235">
    <property type="entry name" value="ZnMc"/>
    <property type="match status" value="1"/>
</dbReference>
<dbReference type="InterPro" id="IPR011049">
    <property type="entry name" value="Serralysin-like_metalloprot_C"/>
</dbReference>
<evidence type="ECO:0000259" key="6">
    <source>
        <dbReference type="SMART" id="SM00235"/>
    </source>
</evidence>
<dbReference type="Gene3D" id="2.60.120.380">
    <property type="match status" value="1"/>
</dbReference>
<keyword evidence="5" id="KW-0677">Repeat</keyword>
<name>A0ABV7GI05_9RHOB</name>
<evidence type="ECO:0000256" key="5">
    <source>
        <dbReference type="ARBA" id="ARBA00022737"/>
    </source>
</evidence>
<protein>
    <submittedName>
        <fullName evidence="7">M10 family metallopeptidase C-terminal domain-containing protein</fullName>
    </submittedName>
</protein>
<dbReference type="SUPFAM" id="SSF51120">
    <property type="entry name" value="beta-Roll"/>
    <property type="match status" value="3"/>
</dbReference>
<dbReference type="Gene3D" id="3.40.390.10">
    <property type="entry name" value="Collagenase (Catalytic Domain)"/>
    <property type="match status" value="1"/>
</dbReference>
<accession>A0ABV7GI05</accession>
<dbReference type="PANTHER" id="PTHR38340">
    <property type="entry name" value="S-LAYER PROTEIN"/>
    <property type="match status" value="1"/>
</dbReference>
<reference evidence="8" key="1">
    <citation type="journal article" date="2019" name="Int. J. Syst. Evol. Microbiol.">
        <title>The Global Catalogue of Microorganisms (GCM) 10K type strain sequencing project: providing services to taxonomists for standard genome sequencing and annotation.</title>
        <authorList>
            <consortium name="The Broad Institute Genomics Platform"/>
            <consortium name="The Broad Institute Genome Sequencing Center for Infectious Disease"/>
            <person name="Wu L."/>
            <person name="Ma J."/>
        </authorList>
    </citation>
    <scope>NUCLEOTIDE SEQUENCE [LARGE SCALE GENOMIC DNA]</scope>
    <source>
        <strain evidence="8">KCTC 52366</strain>
    </source>
</reference>
<evidence type="ECO:0000313" key="7">
    <source>
        <dbReference type="EMBL" id="MFC3141164.1"/>
    </source>
</evidence>
<dbReference type="InterPro" id="IPR050557">
    <property type="entry name" value="RTX_toxin/Mannuronan_C5-epim"/>
</dbReference>
<dbReference type="CDD" id="cd04277">
    <property type="entry name" value="ZnMc_serralysin_like"/>
    <property type="match status" value="1"/>
</dbReference>
<dbReference type="InterPro" id="IPR007280">
    <property type="entry name" value="Peptidase_C_arc/bac"/>
</dbReference>
<dbReference type="RefSeq" id="WP_275635072.1">
    <property type="nucleotide sequence ID" value="NZ_JARGYD010000018.1"/>
</dbReference>
<evidence type="ECO:0000256" key="1">
    <source>
        <dbReference type="ARBA" id="ARBA00001913"/>
    </source>
</evidence>
<dbReference type="InterPro" id="IPR013858">
    <property type="entry name" value="Peptidase_M10B_C"/>
</dbReference>
<dbReference type="InterPro" id="IPR018511">
    <property type="entry name" value="Hemolysin-typ_Ca-bd_CS"/>
</dbReference>
<dbReference type="Pfam" id="PF00353">
    <property type="entry name" value="HemolysinCabind"/>
    <property type="match status" value="5"/>
</dbReference>
<comment type="cofactor">
    <cofactor evidence="1">
        <name>Ca(2+)</name>
        <dbReference type="ChEBI" id="CHEBI:29108"/>
    </cofactor>
</comment>
<comment type="caution">
    <text evidence="7">The sequence shown here is derived from an EMBL/GenBank/DDBJ whole genome shotgun (WGS) entry which is preliminary data.</text>
</comment>
<dbReference type="Proteomes" id="UP001595632">
    <property type="component" value="Unassembled WGS sequence"/>
</dbReference>
<keyword evidence="4" id="KW-0964">Secreted</keyword>
<comment type="similarity">
    <text evidence="3">Belongs to the peptidase M10B family.</text>
</comment>
<dbReference type="SUPFAM" id="SSF55486">
    <property type="entry name" value="Metalloproteases ('zincins'), catalytic domain"/>
    <property type="match status" value="1"/>
</dbReference>
<dbReference type="InterPro" id="IPR024079">
    <property type="entry name" value="MetalloPept_cat_dom_sf"/>
</dbReference>
<dbReference type="InterPro" id="IPR034033">
    <property type="entry name" value="Serralysin-like"/>
</dbReference>